<dbReference type="EMBL" id="CP000580">
    <property type="protein sequence ID" value="ABN96653.1"/>
    <property type="molecule type" value="Genomic_DNA"/>
</dbReference>
<feature type="signal peptide" evidence="1">
    <location>
        <begin position="1"/>
        <end position="26"/>
    </location>
</feature>
<dbReference type="Gene3D" id="2.60.40.2880">
    <property type="entry name" value="MmpS1-5, C-terminal soluble domain"/>
    <property type="match status" value="1"/>
</dbReference>
<accession>A0A5Q5CBQ8</accession>
<name>A0A5Q5CBQ8_MYCSJ</name>
<feature type="chain" id="PRO_5024825491" description="DUF11 domain-containing protein" evidence="1">
    <location>
        <begin position="27"/>
        <end position="136"/>
    </location>
</feature>
<dbReference type="KEGG" id="mjl:Mjls_0844"/>
<reference evidence="2" key="1">
    <citation type="submission" date="2007-02" db="EMBL/GenBank/DDBJ databases">
        <title>Complete sequence of Mycobacterium sp. JLS.</title>
        <authorList>
            <consortium name="US DOE Joint Genome Institute"/>
            <person name="Copeland A."/>
            <person name="Lucas S."/>
            <person name="Lapidus A."/>
            <person name="Barry K."/>
            <person name="Detter J.C."/>
            <person name="Glavina del Rio T."/>
            <person name="Hammon N."/>
            <person name="Israni S."/>
            <person name="Dalin E."/>
            <person name="Tice H."/>
            <person name="Pitluck S."/>
            <person name="Chain P."/>
            <person name="Malfatti S."/>
            <person name="Shin M."/>
            <person name="Vergez L."/>
            <person name="Schmutz J."/>
            <person name="Larimer F."/>
            <person name="Land M."/>
            <person name="Hauser L."/>
            <person name="Kyrpides N."/>
            <person name="Mikhailova N."/>
            <person name="Miller C.D."/>
            <person name="Anderson A.J."/>
            <person name="Sims R.C."/>
            <person name="Richardson P."/>
        </authorList>
    </citation>
    <scope>NUCLEOTIDE SEQUENCE [LARGE SCALE GENOMIC DNA]</scope>
    <source>
        <strain evidence="2">JLS</strain>
    </source>
</reference>
<dbReference type="InterPro" id="IPR038468">
    <property type="entry name" value="MmpS_C"/>
</dbReference>
<sequence length="136" mass="14944" precursor="true">MIHMKFAIIFSVICLFSGVMSPGARAADTVTYEVVSHNVATANIQYFDSSERKVLYAVPLPWRMSVTVVNARIPSVDGAEVRADWRPRVCDGRAWCPEARPNNWVTVRISLGGKVICESTLDVGNAACYGSTSFRS</sequence>
<evidence type="ECO:0008006" key="3">
    <source>
        <dbReference type="Google" id="ProtNLM"/>
    </source>
</evidence>
<keyword evidence="1" id="KW-0732">Signal</keyword>
<evidence type="ECO:0000256" key="1">
    <source>
        <dbReference type="SAM" id="SignalP"/>
    </source>
</evidence>
<gene>
    <name evidence="2" type="ordered locus">Mjls_0844</name>
</gene>
<proteinExistence type="predicted"/>
<dbReference type="AlphaFoldDB" id="A0A5Q5CBQ8"/>
<organism evidence="2">
    <name type="scientific">Mycobacterium sp. (strain JLS)</name>
    <dbReference type="NCBI Taxonomy" id="164757"/>
    <lineage>
        <taxon>Bacteria</taxon>
        <taxon>Bacillati</taxon>
        <taxon>Actinomycetota</taxon>
        <taxon>Actinomycetes</taxon>
        <taxon>Mycobacteriales</taxon>
        <taxon>Mycobacteriaceae</taxon>
        <taxon>Mycobacterium</taxon>
    </lineage>
</organism>
<protein>
    <recommendedName>
        <fullName evidence="3">DUF11 domain-containing protein</fullName>
    </recommendedName>
</protein>
<evidence type="ECO:0000313" key="2">
    <source>
        <dbReference type="EMBL" id="ABN96653.1"/>
    </source>
</evidence>